<reference evidence="2" key="1">
    <citation type="submission" date="2020-10" db="EMBL/GenBank/DDBJ databases">
        <authorList>
            <person name="Gilroy R."/>
        </authorList>
    </citation>
    <scope>NUCLEOTIDE SEQUENCE</scope>
    <source>
        <strain evidence="2">CHK195-11698</strain>
    </source>
</reference>
<comment type="caution">
    <text evidence="2">The sequence shown here is derived from an EMBL/GenBank/DDBJ whole genome shotgun (WGS) entry which is preliminary data.</text>
</comment>
<gene>
    <name evidence="2" type="ORF">IAD15_01480</name>
</gene>
<dbReference type="EMBL" id="DVMJ01000009">
    <property type="protein sequence ID" value="HIU12728.1"/>
    <property type="molecule type" value="Genomic_DNA"/>
</dbReference>
<dbReference type="SUPFAM" id="SSF51430">
    <property type="entry name" value="NAD(P)-linked oxidoreductase"/>
    <property type="match status" value="1"/>
</dbReference>
<evidence type="ECO:0000313" key="2">
    <source>
        <dbReference type="EMBL" id="HIU12728.1"/>
    </source>
</evidence>
<dbReference type="Gene3D" id="3.20.20.100">
    <property type="entry name" value="NADP-dependent oxidoreductase domain"/>
    <property type="match status" value="1"/>
</dbReference>
<name>A0A9D1HLG6_9FIRM</name>
<feature type="domain" description="NADP-dependent oxidoreductase" evidence="1">
    <location>
        <begin position="6"/>
        <end position="49"/>
    </location>
</feature>
<dbReference type="Pfam" id="PF00248">
    <property type="entry name" value="Aldo_ket_red"/>
    <property type="match status" value="1"/>
</dbReference>
<dbReference type="InterPro" id="IPR036812">
    <property type="entry name" value="NAD(P)_OxRdtase_dom_sf"/>
</dbReference>
<dbReference type="Proteomes" id="UP000824175">
    <property type="component" value="Unassembled WGS sequence"/>
</dbReference>
<protein>
    <submittedName>
        <fullName evidence="2">Aldo/keto reductase</fullName>
    </submittedName>
</protein>
<proteinExistence type="predicted"/>
<sequence>MLSNSKLGYGLMRLPKDNIGDIDLTQIQYMVDSFMKTGFNYFDTAYVYGGVRLQ</sequence>
<organism evidence="2 3">
    <name type="scientific">Candidatus Fimiplasma intestinipullorum</name>
    <dbReference type="NCBI Taxonomy" id="2840825"/>
    <lineage>
        <taxon>Bacteria</taxon>
        <taxon>Bacillati</taxon>
        <taxon>Bacillota</taxon>
        <taxon>Clostridia</taxon>
        <taxon>Eubacteriales</taxon>
        <taxon>Candidatus Fimiplasma</taxon>
    </lineage>
</organism>
<evidence type="ECO:0000313" key="3">
    <source>
        <dbReference type="Proteomes" id="UP000824175"/>
    </source>
</evidence>
<dbReference type="InterPro" id="IPR023210">
    <property type="entry name" value="NADP_OxRdtase_dom"/>
</dbReference>
<accession>A0A9D1HLG6</accession>
<evidence type="ECO:0000259" key="1">
    <source>
        <dbReference type="Pfam" id="PF00248"/>
    </source>
</evidence>
<reference evidence="2" key="2">
    <citation type="journal article" date="2021" name="PeerJ">
        <title>Extensive microbial diversity within the chicken gut microbiome revealed by metagenomics and culture.</title>
        <authorList>
            <person name="Gilroy R."/>
            <person name="Ravi A."/>
            <person name="Getino M."/>
            <person name="Pursley I."/>
            <person name="Horton D.L."/>
            <person name="Alikhan N.F."/>
            <person name="Baker D."/>
            <person name="Gharbi K."/>
            <person name="Hall N."/>
            <person name="Watson M."/>
            <person name="Adriaenssens E.M."/>
            <person name="Foster-Nyarko E."/>
            <person name="Jarju S."/>
            <person name="Secka A."/>
            <person name="Antonio M."/>
            <person name="Oren A."/>
            <person name="Chaudhuri R.R."/>
            <person name="La Ragione R."/>
            <person name="Hildebrand F."/>
            <person name="Pallen M.J."/>
        </authorList>
    </citation>
    <scope>NUCLEOTIDE SEQUENCE</scope>
    <source>
        <strain evidence="2">CHK195-11698</strain>
    </source>
</reference>
<dbReference type="AlphaFoldDB" id="A0A9D1HLG6"/>